<dbReference type="AlphaFoldDB" id="A0A381XW09"/>
<keyword evidence="1" id="KW-1133">Transmembrane helix</keyword>
<accession>A0A381XW09</accession>
<evidence type="ECO:0000256" key="1">
    <source>
        <dbReference type="SAM" id="Phobius"/>
    </source>
</evidence>
<keyword evidence="1" id="KW-0472">Membrane</keyword>
<dbReference type="EMBL" id="UINC01016590">
    <property type="protein sequence ID" value="SVA68969.1"/>
    <property type="molecule type" value="Genomic_DNA"/>
</dbReference>
<evidence type="ECO:0000313" key="2">
    <source>
        <dbReference type="EMBL" id="SVA68969.1"/>
    </source>
</evidence>
<organism evidence="2">
    <name type="scientific">marine metagenome</name>
    <dbReference type="NCBI Taxonomy" id="408172"/>
    <lineage>
        <taxon>unclassified sequences</taxon>
        <taxon>metagenomes</taxon>
        <taxon>ecological metagenomes</taxon>
    </lineage>
</organism>
<keyword evidence="1" id="KW-0812">Transmembrane</keyword>
<name>A0A381XW09_9ZZZZ</name>
<sequence>MVIFETSLLNHQASRSWGFFVFGSGFVFYCVIVCKLCPIGEMIRN</sequence>
<reference evidence="2" key="1">
    <citation type="submission" date="2018-05" db="EMBL/GenBank/DDBJ databases">
        <authorList>
            <person name="Lanie J.A."/>
            <person name="Ng W.-L."/>
            <person name="Kazmierczak K.M."/>
            <person name="Andrzejewski T.M."/>
            <person name="Davidsen T.M."/>
            <person name="Wayne K.J."/>
            <person name="Tettelin H."/>
            <person name="Glass J.I."/>
            <person name="Rusch D."/>
            <person name="Podicherti R."/>
            <person name="Tsui H.-C.T."/>
            <person name="Winkler M.E."/>
        </authorList>
    </citation>
    <scope>NUCLEOTIDE SEQUENCE</scope>
</reference>
<protein>
    <submittedName>
        <fullName evidence="2">Uncharacterized protein</fullName>
    </submittedName>
</protein>
<gene>
    <name evidence="2" type="ORF">METZ01_LOCUS121823</name>
</gene>
<proteinExistence type="predicted"/>
<feature type="transmembrane region" description="Helical" evidence="1">
    <location>
        <begin position="17"/>
        <end position="37"/>
    </location>
</feature>